<dbReference type="Proteomes" id="UP001597214">
    <property type="component" value="Unassembled WGS sequence"/>
</dbReference>
<dbReference type="SUPFAM" id="SSF55718">
    <property type="entry name" value="SCP-like"/>
    <property type="match status" value="1"/>
</dbReference>
<protein>
    <submittedName>
        <fullName evidence="2">Enhanced intracellular survival protein Eis</fullName>
        <ecNumber evidence="2">2.3.1.-</ecNumber>
    </submittedName>
</protein>
<dbReference type="InterPro" id="IPR025559">
    <property type="entry name" value="Eis_dom"/>
</dbReference>
<organism evidence="2 3">
    <name type="scientific">Bacillus salitolerans</name>
    <dbReference type="NCBI Taxonomy" id="1437434"/>
    <lineage>
        <taxon>Bacteria</taxon>
        <taxon>Bacillati</taxon>
        <taxon>Bacillota</taxon>
        <taxon>Bacilli</taxon>
        <taxon>Bacillales</taxon>
        <taxon>Bacillaceae</taxon>
        <taxon>Bacillus</taxon>
    </lineage>
</organism>
<feature type="domain" description="N-acetyltransferase" evidence="1">
    <location>
        <begin position="2"/>
        <end position="157"/>
    </location>
</feature>
<keyword evidence="3" id="KW-1185">Reference proteome</keyword>
<dbReference type="InterPro" id="IPR000182">
    <property type="entry name" value="GNAT_dom"/>
</dbReference>
<dbReference type="Pfam" id="PF13527">
    <property type="entry name" value="Acetyltransf_9"/>
    <property type="match status" value="1"/>
</dbReference>
<name>A0ABW4LW22_9BACI</name>
<evidence type="ECO:0000313" key="3">
    <source>
        <dbReference type="Proteomes" id="UP001597214"/>
    </source>
</evidence>
<dbReference type="PANTHER" id="PTHR37817">
    <property type="entry name" value="N-ACETYLTRANSFERASE EIS"/>
    <property type="match status" value="1"/>
</dbReference>
<evidence type="ECO:0000313" key="2">
    <source>
        <dbReference type="EMBL" id="MFD1739350.1"/>
    </source>
</evidence>
<dbReference type="Gene3D" id="3.40.630.30">
    <property type="match status" value="2"/>
</dbReference>
<dbReference type="InterPro" id="IPR051554">
    <property type="entry name" value="Acetyltransferase_Eis"/>
</dbReference>
<dbReference type="EC" id="2.3.1.-" evidence="2"/>
<dbReference type="InterPro" id="IPR041380">
    <property type="entry name" value="Acetyltransf_17"/>
</dbReference>
<gene>
    <name evidence="2" type="primary">eis</name>
    <name evidence="2" type="ORF">ACFSCX_22980</name>
</gene>
<dbReference type="PANTHER" id="PTHR37817:SF1">
    <property type="entry name" value="N-ACETYLTRANSFERASE EIS"/>
    <property type="match status" value="1"/>
</dbReference>
<reference evidence="3" key="1">
    <citation type="journal article" date="2019" name="Int. J. Syst. Evol. Microbiol.">
        <title>The Global Catalogue of Microorganisms (GCM) 10K type strain sequencing project: providing services to taxonomists for standard genome sequencing and annotation.</title>
        <authorList>
            <consortium name="The Broad Institute Genomics Platform"/>
            <consortium name="The Broad Institute Genome Sequencing Center for Infectious Disease"/>
            <person name="Wu L."/>
            <person name="Ma J."/>
        </authorList>
    </citation>
    <scope>NUCLEOTIDE SEQUENCE [LARGE SCALE GENOMIC DNA]</scope>
    <source>
        <strain evidence="3">CCUG 49339</strain>
    </source>
</reference>
<dbReference type="EMBL" id="JBHUEM010000054">
    <property type="protein sequence ID" value="MFD1739350.1"/>
    <property type="molecule type" value="Genomic_DNA"/>
</dbReference>
<dbReference type="SUPFAM" id="SSF55729">
    <property type="entry name" value="Acyl-CoA N-acyltransferases (Nat)"/>
    <property type="match status" value="1"/>
</dbReference>
<dbReference type="PROSITE" id="PS51186">
    <property type="entry name" value="GNAT"/>
    <property type="match status" value="1"/>
</dbReference>
<keyword evidence="2" id="KW-0808">Transferase</keyword>
<keyword evidence="2" id="KW-0012">Acyltransferase</keyword>
<comment type="caution">
    <text evidence="2">The sequence shown here is derived from an EMBL/GenBank/DDBJ whole genome shotgun (WGS) entry which is preliminary data.</text>
</comment>
<dbReference type="Gene3D" id="3.30.1050.10">
    <property type="entry name" value="SCP2 sterol-binding domain"/>
    <property type="match status" value="1"/>
</dbReference>
<dbReference type="RefSeq" id="WP_377930579.1">
    <property type="nucleotide sequence ID" value="NZ_JBHUEM010000054.1"/>
</dbReference>
<dbReference type="GO" id="GO:0016746">
    <property type="term" value="F:acyltransferase activity"/>
    <property type="evidence" value="ECO:0007669"/>
    <property type="project" value="UniProtKB-KW"/>
</dbReference>
<proteinExistence type="predicted"/>
<dbReference type="InterPro" id="IPR016181">
    <property type="entry name" value="Acyl_CoA_acyltransferase"/>
</dbReference>
<dbReference type="Pfam" id="PF17668">
    <property type="entry name" value="Acetyltransf_17"/>
    <property type="match status" value="1"/>
</dbReference>
<dbReference type="Pfam" id="PF13530">
    <property type="entry name" value="SCP2_2"/>
    <property type="match status" value="1"/>
</dbReference>
<evidence type="ECO:0000259" key="1">
    <source>
        <dbReference type="PROSITE" id="PS51186"/>
    </source>
</evidence>
<sequence>MSEIRKLSLEELETYSDIVINAYPGVSNNSPDYREKLITRLTSIQEEDETIDFYGLFREDKLLGGMRIHTFTMNVLQHTIPTGGVGLVAVDLLHKKEKVAKEMIEGFIEMFKDKNVPLVMLYPFRPDFYKKMGFGYGSKMNQYRMNPSGLPKHAKKDHLQFAREEDGPLLVDCFNRYAKDTHGMIYKNGHEAKNYFQDPNKKIVVYKKDNVIEGYLSFSFKKMSETNFCLNDLVIHEFVYETNSAFMELCGFLESQADQVNRIVLNTQDEAFHHVLSDPRNHTNELIPSVYHESHTAGVGIMYRVIDVEQFFRIVPNHLFGYETVSIKLKIDDSFIQENSKDYLLKVTNGRIEVLKELTCDVTVGMDIADYSSLIMGAVDFQALYRFGKVQLSDESYISLLNQMFRTNQNPICMTLF</sequence>
<dbReference type="InterPro" id="IPR036527">
    <property type="entry name" value="SCP2_sterol-bd_dom_sf"/>
</dbReference>
<accession>A0ABW4LW22</accession>